<organism evidence="1 2">
    <name type="scientific">Solibacillus kalamii</name>
    <dbReference type="NCBI Taxonomy" id="1748298"/>
    <lineage>
        <taxon>Bacteria</taxon>
        <taxon>Bacillati</taxon>
        <taxon>Bacillota</taxon>
        <taxon>Bacilli</taxon>
        <taxon>Bacillales</taxon>
        <taxon>Caryophanaceae</taxon>
        <taxon>Solibacillus</taxon>
    </lineage>
</organism>
<sequence>MEYSEYIRQTRYFYDLTLSEFGKRVGYSVGYISDIERKRVNASDKFKTAVLREFPRTDAFDRFLMEIKRGDFNGG</sequence>
<name>A0ABX3ZHN8_9BACL</name>
<dbReference type="Gene3D" id="1.10.260.40">
    <property type="entry name" value="lambda repressor-like DNA-binding domains"/>
    <property type="match status" value="1"/>
</dbReference>
<dbReference type="InterPro" id="IPR001387">
    <property type="entry name" value="Cro/C1-type_HTH"/>
</dbReference>
<dbReference type="Proteomes" id="UP000196594">
    <property type="component" value="Unassembled WGS sequence"/>
</dbReference>
<proteinExistence type="predicted"/>
<dbReference type="SUPFAM" id="SSF47413">
    <property type="entry name" value="lambda repressor-like DNA-binding domains"/>
    <property type="match status" value="1"/>
</dbReference>
<comment type="caution">
    <text evidence="1">The sequence shown here is derived from an EMBL/GenBank/DDBJ whole genome shotgun (WGS) entry which is preliminary data.</text>
</comment>
<evidence type="ECO:0008006" key="3">
    <source>
        <dbReference type="Google" id="ProtNLM"/>
    </source>
</evidence>
<evidence type="ECO:0000313" key="1">
    <source>
        <dbReference type="EMBL" id="OUZ39177.1"/>
    </source>
</evidence>
<dbReference type="InterPro" id="IPR010982">
    <property type="entry name" value="Lambda_DNA-bd_dom_sf"/>
</dbReference>
<dbReference type="CDD" id="cd00093">
    <property type="entry name" value="HTH_XRE"/>
    <property type="match status" value="1"/>
</dbReference>
<dbReference type="EMBL" id="NHNT01000005">
    <property type="protein sequence ID" value="OUZ39177.1"/>
    <property type="molecule type" value="Genomic_DNA"/>
</dbReference>
<reference evidence="1 2" key="1">
    <citation type="journal article" date="2017" name="Int. J. Syst. Evol. Microbiol.">
        <title>Solibacillus kalamii sp. nov., isolated from a high-efficiency particulate arrestance filter system used in the International Space Station.</title>
        <authorList>
            <person name="Checinska Sielaff A."/>
            <person name="Kumar R.M."/>
            <person name="Pal D."/>
            <person name="Mayilraj S."/>
            <person name="Venkateswaran K."/>
        </authorList>
    </citation>
    <scope>NUCLEOTIDE SEQUENCE [LARGE SCALE GENOMIC DNA]</scope>
    <source>
        <strain evidence="1 2">ISSFR-015</strain>
    </source>
</reference>
<protein>
    <recommendedName>
        <fullName evidence="3">HTH cro/C1-type domain-containing protein</fullName>
    </recommendedName>
</protein>
<gene>
    <name evidence="1" type="ORF">CBM15_09970</name>
</gene>
<accession>A0ABX3ZHN8</accession>
<keyword evidence="2" id="KW-1185">Reference proteome</keyword>
<evidence type="ECO:0000313" key="2">
    <source>
        <dbReference type="Proteomes" id="UP000196594"/>
    </source>
</evidence>
<dbReference type="RefSeq" id="WP_087617378.1">
    <property type="nucleotide sequence ID" value="NZ_JAFBEY010000001.1"/>
</dbReference>